<accession>A0A2I0VYL5</accession>
<reference evidence="1 2" key="2">
    <citation type="journal article" date="2017" name="Nature">
        <title>The Apostasia genome and the evolution of orchids.</title>
        <authorList>
            <person name="Zhang G.Q."/>
            <person name="Liu K.W."/>
            <person name="Li Z."/>
            <person name="Lohaus R."/>
            <person name="Hsiao Y.Y."/>
            <person name="Niu S.C."/>
            <person name="Wang J.Y."/>
            <person name="Lin Y.C."/>
            <person name="Xu Q."/>
            <person name="Chen L.J."/>
            <person name="Yoshida K."/>
            <person name="Fujiwara S."/>
            <person name="Wang Z.W."/>
            <person name="Zhang Y.Q."/>
            <person name="Mitsuda N."/>
            <person name="Wang M."/>
            <person name="Liu G.H."/>
            <person name="Pecoraro L."/>
            <person name="Huang H.X."/>
            <person name="Xiao X.J."/>
            <person name="Lin M."/>
            <person name="Wu X.Y."/>
            <person name="Wu W.L."/>
            <person name="Chen Y.Y."/>
            <person name="Chang S.B."/>
            <person name="Sakamoto S."/>
            <person name="Ohme-Takagi M."/>
            <person name="Yagi M."/>
            <person name="Zeng S.J."/>
            <person name="Shen C.Y."/>
            <person name="Yeh C.M."/>
            <person name="Luo Y.B."/>
            <person name="Tsai W.C."/>
            <person name="Van de Peer Y."/>
            <person name="Liu Z.J."/>
        </authorList>
    </citation>
    <scope>NUCLEOTIDE SEQUENCE [LARGE SCALE GENOMIC DNA]</scope>
    <source>
        <tissue evidence="1">The whole plant</tissue>
    </source>
</reference>
<evidence type="ECO:0000313" key="2">
    <source>
        <dbReference type="Proteomes" id="UP000233837"/>
    </source>
</evidence>
<dbReference type="AlphaFoldDB" id="A0A2I0VYL5"/>
<gene>
    <name evidence="1" type="ORF">MA16_Dca020037</name>
</gene>
<proteinExistence type="predicted"/>
<reference evidence="1 2" key="1">
    <citation type="journal article" date="2016" name="Sci. Rep.">
        <title>The Dendrobium catenatum Lindl. genome sequence provides insights into polysaccharide synthase, floral development and adaptive evolution.</title>
        <authorList>
            <person name="Zhang G.Q."/>
            <person name="Xu Q."/>
            <person name="Bian C."/>
            <person name="Tsai W.C."/>
            <person name="Yeh C.M."/>
            <person name="Liu K.W."/>
            <person name="Yoshida K."/>
            <person name="Zhang L.S."/>
            <person name="Chang S.B."/>
            <person name="Chen F."/>
            <person name="Shi Y."/>
            <person name="Su Y.Y."/>
            <person name="Zhang Y.Q."/>
            <person name="Chen L.J."/>
            <person name="Yin Y."/>
            <person name="Lin M."/>
            <person name="Huang H."/>
            <person name="Deng H."/>
            <person name="Wang Z.W."/>
            <person name="Zhu S.L."/>
            <person name="Zhao X."/>
            <person name="Deng C."/>
            <person name="Niu S.C."/>
            <person name="Huang J."/>
            <person name="Wang M."/>
            <person name="Liu G.H."/>
            <person name="Yang H.J."/>
            <person name="Xiao X.J."/>
            <person name="Hsiao Y.Y."/>
            <person name="Wu W.L."/>
            <person name="Chen Y.Y."/>
            <person name="Mitsuda N."/>
            <person name="Ohme-Takagi M."/>
            <person name="Luo Y.B."/>
            <person name="Van de Peer Y."/>
            <person name="Liu Z.J."/>
        </authorList>
    </citation>
    <scope>NUCLEOTIDE SEQUENCE [LARGE SCALE GENOMIC DNA]</scope>
    <source>
        <tissue evidence="1">The whole plant</tissue>
    </source>
</reference>
<dbReference type="EMBL" id="KZ503088">
    <property type="protein sequence ID" value="PKU68500.1"/>
    <property type="molecule type" value="Genomic_DNA"/>
</dbReference>
<organism evidence="1 2">
    <name type="scientific">Dendrobium catenatum</name>
    <dbReference type="NCBI Taxonomy" id="906689"/>
    <lineage>
        <taxon>Eukaryota</taxon>
        <taxon>Viridiplantae</taxon>
        <taxon>Streptophyta</taxon>
        <taxon>Embryophyta</taxon>
        <taxon>Tracheophyta</taxon>
        <taxon>Spermatophyta</taxon>
        <taxon>Magnoliopsida</taxon>
        <taxon>Liliopsida</taxon>
        <taxon>Asparagales</taxon>
        <taxon>Orchidaceae</taxon>
        <taxon>Epidendroideae</taxon>
        <taxon>Malaxideae</taxon>
        <taxon>Dendrobiinae</taxon>
        <taxon>Dendrobium</taxon>
    </lineage>
</organism>
<evidence type="ECO:0000313" key="1">
    <source>
        <dbReference type="EMBL" id="PKU68500.1"/>
    </source>
</evidence>
<name>A0A2I0VYL5_9ASPA</name>
<keyword evidence="2" id="KW-1185">Reference proteome</keyword>
<sequence length="69" mass="7860">MANARAVAWYRWPGIVHVRKNFTLTFSYFSVSVAAYFPKASHARRSAILHYLSSFAEHRGLVSKDEDGN</sequence>
<dbReference type="Proteomes" id="UP000233837">
    <property type="component" value="Unassembled WGS sequence"/>
</dbReference>
<protein>
    <submittedName>
        <fullName evidence="1">Uncharacterized protein</fullName>
    </submittedName>
</protein>